<comment type="caution">
    <text evidence="7">Lacks conserved residue(s) required for the propagation of feature annotation.</text>
</comment>
<feature type="binding site" evidence="7">
    <location>
        <position position="46"/>
    </location>
    <ligand>
        <name>S-adenosyl-L-methionine</name>
        <dbReference type="ChEBI" id="CHEBI:59789"/>
    </ligand>
</feature>
<comment type="caution">
    <text evidence="8">The sequence shown here is derived from an EMBL/GenBank/DDBJ whole genome shotgun (WGS) entry which is preliminary data.</text>
</comment>
<dbReference type="GO" id="GO:0008176">
    <property type="term" value="F:tRNA (guanine(46)-N7)-methyltransferase activity"/>
    <property type="evidence" value="ECO:0007669"/>
    <property type="project" value="UniProtKB-EC"/>
</dbReference>
<comment type="pathway">
    <text evidence="7">tRNA modification; N(7)-methylguanine-tRNA biosynthesis.</text>
</comment>
<evidence type="ECO:0000256" key="7">
    <source>
        <dbReference type="HAMAP-Rule" id="MF_01057"/>
    </source>
</evidence>
<comment type="catalytic activity">
    <reaction evidence="1 7">
        <text>guanosine(46) in tRNA + S-adenosyl-L-methionine = N(7)-methylguanosine(46) in tRNA + S-adenosyl-L-homocysteine</text>
        <dbReference type="Rhea" id="RHEA:42708"/>
        <dbReference type="Rhea" id="RHEA-COMP:10188"/>
        <dbReference type="Rhea" id="RHEA-COMP:10189"/>
        <dbReference type="ChEBI" id="CHEBI:57856"/>
        <dbReference type="ChEBI" id="CHEBI:59789"/>
        <dbReference type="ChEBI" id="CHEBI:74269"/>
        <dbReference type="ChEBI" id="CHEBI:74480"/>
        <dbReference type="EC" id="2.1.1.33"/>
    </reaction>
</comment>
<dbReference type="SUPFAM" id="SSF53335">
    <property type="entry name" value="S-adenosyl-L-methionine-dependent methyltransferases"/>
    <property type="match status" value="1"/>
</dbReference>
<accession>A0ABS2P8Z2</accession>
<evidence type="ECO:0000256" key="6">
    <source>
        <dbReference type="ARBA" id="ARBA00022694"/>
    </source>
</evidence>
<dbReference type="RefSeq" id="WP_204695914.1">
    <property type="nucleotide sequence ID" value="NZ_JAFBEC010000002.1"/>
</dbReference>
<proteinExistence type="inferred from homology"/>
<dbReference type="InterPro" id="IPR003358">
    <property type="entry name" value="tRNA_(Gua-N-7)_MeTrfase_Trmb"/>
</dbReference>
<dbReference type="NCBIfam" id="NF001080">
    <property type="entry name" value="PRK00121.2-2"/>
    <property type="match status" value="1"/>
</dbReference>
<dbReference type="NCBIfam" id="TIGR00091">
    <property type="entry name" value="tRNA (guanosine(46)-N7)-methyltransferase TrmB"/>
    <property type="match status" value="1"/>
</dbReference>
<organism evidence="8 9">
    <name type="scientific">Geomicrobium sediminis</name>
    <dbReference type="NCBI Taxonomy" id="1347788"/>
    <lineage>
        <taxon>Bacteria</taxon>
        <taxon>Bacillati</taxon>
        <taxon>Bacillota</taxon>
        <taxon>Bacilli</taxon>
        <taxon>Bacillales</taxon>
        <taxon>Geomicrobium</taxon>
    </lineage>
</organism>
<dbReference type="Pfam" id="PF02390">
    <property type="entry name" value="Methyltransf_4"/>
    <property type="match status" value="1"/>
</dbReference>
<name>A0ABS2P8Z2_9BACL</name>
<evidence type="ECO:0000256" key="5">
    <source>
        <dbReference type="ARBA" id="ARBA00022691"/>
    </source>
</evidence>
<keyword evidence="3 7" id="KW-0489">Methyltransferase</keyword>
<comment type="function">
    <text evidence="2 7">Catalyzes the formation of N(7)-methylguanine at position 46 (m7G46) in tRNA.</text>
</comment>
<evidence type="ECO:0000313" key="8">
    <source>
        <dbReference type="EMBL" id="MBM7631879.1"/>
    </source>
</evidence>
<feature type="binding site" evidence="7">
    <location>
        <position position="97"/>
    </location>
    <ligand>
        <name>S-adenosyl-L-methionine</name>
        <dbReference type="ChEBI" id="CHEBI:59789"/>
    </ligand>
</feature>
<evidence type="ECO:0000313" key="9">
    <source>
        <dbReference type="Proteomes" id="UP000741863"/>
    </source>
</evidence>
<dbReference type="EC" id="2.1.1.33" evidence="7"/>
<keyword evidence="9" id="KW-1185">Reference proteome</keyword>
<dbReference type="InterPro" id="IPR029063">
    <property type="entry name" value="SAM-dependent_MTases_sf"/>
</dbReference>
<feature type="binding site" evidence="7">
    <location>
        <position position="119"/>
    </location>
    <ligand>
        <name>S-adenosyl-L-methionine</name>
        <dbReference type="ChEBI" id="CHEBI:59789"/>
    </ligand>
</feature>
<dbReference type="InterPro" id="IPR055361">
    <property type="entry name" value="tRNA_methyltr_TrmB_bact"/>
</dbReference>
<reference evidence="8 9" key="1">
    <citation type="submission" date="2021-01" db="EMBL/GenBank/DDBJ databases">
        <title>Genomic Encyclopedia of Type Strains, Phase IV (KMG-IV): sequencing the most valuable type-strain genomes for metagenomic binning, comparative biology and taxonomic classification.</title>
        <authorList>
            <person name="Goeker M."/>
        </authorList>
    </citation>
    <scope>NUCLEOTIDE SEQUENCE [LARGE SCALE GENOMIC DNA]</scope>
    <source>
        <strain evidence="8 9">DSM 25540</strain>
    </source>
</reference>
<dbReference type="PROSITE" id="PS51625">
    <property type="entry name" value="SAM_MT_TRMB"/>
    <property type="match status" value="1"/>
</dbReference>
<dbReference type="PANTHER" id="PTHR23417">
    <property type="entry name" value="3-DEOXY-D-MANNO-OCTULOSONIC-ACID TRANSFERASE/TRNA GUANINE-N 7 - -METHYLTRANSFERASE"/>
    <property type="match status" value="1"/>
</dbReference>
<dbReference type="PANTHER" id="PTHR23417:SF14">
    <property type="entry name" value="PENTACOTRIPEPTIDE-REPEAT REGION OF PRORP DOMAIN-CONTAINING PROTEIN"/>
    <property type="match status" value="1"/>
</dbReference>
<feature type="binding site" evidence="7">
    <location>
        <position position="71"/>
    </location>
    <ligand>
        <name>S-adenosyl-L-methionine</name>
        <dbReference type="ChEBI" id="CHEBI:59789"/>
    </ligand>
</feature>
<keyword evidence="4 7" id="KW-0808">Transferase</keyword>
<feature type="binding site" evidence="7">
    <location>
        <begin position="192"/>
        <end position="195"/>
    </location>
    <ligand>
        <name>substrate</name>
    </ligand>
</feature>
<evidence type="ECO:0000256" key="2">
    <source>
        <dbReference type="ARBA" id="ARBA00003015"/>
    </source>
</evidence>
<dbReference type="Gene3D" id="3.40.50.150">
    <property type="entry name" value="Vaccinia Virus protein VP39"/>
    <property type="match status" value="1"/>
</dbReference>
<keyword evidence="5 7" id="KW-0949">S-adenosyl-L-methionine</keyword>
<evidence type="ECO:0000256" key="1">
    <source>
        <dbReference type="ARBA" id="ARBA00000142"/>
    </source>
</evidence>
<sequence length="214" mass="24958">MRLRKKPGATDKINAHPTIVIPQPEQYRGRWEEAFSDQTKKPLHVEFGTGKGQFLRDMSDIYPDVHYIGVELYESVLVTALEKNINHEGKVAFILGNVADAKDYFKEGEIDRIYLNFMDPWPKNRHAKRRLTHANFLEIYKQLLPKDGEIHLKTDNEGLFEFSLQSFSENGFQLKTVSVNLHRDEPEDNVRTEYEEKFSSKGQPIFRTEAYIPQ</sequence>
<dbReference type="EMBL" id="JAFBEC010000002">
    <property type="protein sequence ID" value="MBM7631879.1"/>
    <property type="molecule type" value="Genomic_DNA"/>
</dbReference>
<dbReference type="HAMAP" id="MF_01057">
    <property type="entry name" value="tRNA_methyltr_TrmB"/>
    <property type="match status" value="1"/>
</dbReference>
<keyword evidence="6 7" id="KW-0819">tRNA processing</keyword>
<gene>
    <name evidence="7" type="primary">trmB</name>
    <name evidence="8" type="ORF">JOD17_000971</name>
</gene>
<comment type="similarity">
    <text evidence="7">Belongs to the class I-like SAM-binding methyltransferase superfamily. TrmB family.</text>
</comment>
<feature type="binding site" evidence="7">
    <location>
        <position position="155"/>
    </location>
    <ligand>
        <name>substrate</name>
    </ligand>
</feature>
<evidence type="ECO:0000256" key="3">
    <source>
        <dbReference type="ARBA" id="ARBA00022603"/>
    </source>
</evidence>
<protein>
    <recommendedName>
        <fullName evidence="7">tRNA (guanine-N(7)-)-methyltransferase</fullName>
        <ecNumber evidence="7">2.1.1.33</ecNumber>
    </recommendedName>
    <alternativeName>
        <fullName evidence="7">tRNA (guanine(46)-N(7))-methyltransferase</fullName>
    </alternativeName>
    <alternativeName>
        <fullName evidence="7">tRNA(m7G46)-methyltransferase</fullName>
    </alternativeName>
</protein>
<dbReference type="Proteomes" id="UP000741863">
    <property type="component" value="Unassembled WGS sequence"/>
</dbReference>
<evidence type="ECO:0000256" key="4">
    <source>
        <dbReference type="ARBA" id="ARBA00022679"/>
    </source>
</evidence>
<feature type="binding site" evidence="7">
    <location>
        <position position="123"/>
    </location>
    <ligand>
        <name>substrate</name>
    </ligand>
</feature>